<accession>E5Y2V8</accession>
<name>E5Y2V8_BILW3</name>
<dbReference type="SUPFAM" id="SSF54373">
    <property type="entry name" value="FAD-linked reductases, C-terminal domain"/>
    <property type="match status" value="1"/>
</dbReference>
<dbReference type="OrthoDB" id="5366046at2"/>
<dbReference type="InterPro" id="IPR006076">
    <property type="entry name" value="FAD-dep_OxRdtase"/>
</dbReference>
<reference evidence="2 3" key="1">
    <citation type="submission" date="2010-10" db="EMBL/GenBank/DDBJ databases">
        <authorList>
            <consortium name="The Broad Institute Genome Sequencing Platform"/>
            <person name="Ward D."/>
            <person name="Earl A."/>
            <person name="Feldgarden M."/>
            <person name="Young S.K."/>
            <person name="Gargeya S."/>
            <person name="Zeng Q."/>
            <person name="Alvarado L."/>
            <person name="Berlin A."/>
            <person name="Bochicchio J."/>
            <person name="Chapman S.B."/>
            <person name="Chen Z."/>
            <person name="Freedman E."/>
            <person name="Gellesch M."/>
            <person name="Goldberg J."/>
            <person name="Griggs A."/>
            <person name="Gujja S."/>
            <person name="Heilman E."/>
            <person name="Heiman D."/>
            <person name="Howarth C."/>
            <person name="Mehta T."/>
            <person name="Neiman D."/>
            <person name="Pearson M."/>
            <person name="Roberts A."/>
            <person name="Saif S."/>
            <person name="Shea T."/>
            <person name="Shenoy N."/>
            <person name="Sisk P."/>
            <person name="Stolte C."/>
            <person name="Sykes S."/>
            <person name="White J."/>
            <person name="Yandava C."/>
            <person name="Allen-Vercoe E."/>
            <person name="Sibley C."/>
            <person name="Ambrose C.E."/>
            <person name="Strauss J."/>
            <person name="Daigneault M."/>
            <person name="Haas B."/>
            <person name="Nusbaum C."/>
            <person name="Birren B."/>
        </authorList>
    </citation>
    <scope>NUCLEOTIDE SEQUENCE [LARGE SCALE GENOMIC DNA]</scope>
    <source>
        <strain evidence="2 3">3_1_6</strain>
    </source>
</reference>
<dbReference type="STRING" id="563192.HMPREF0179_00519"/>
<dbReference type="InterPro" id="IPR036188">
    <property type="entry name" value="FAD/NAD-bd_sf"/>
</dbReference>
<evidence type="ECO:0000313" key="3">
    <source>
        <dbReference type="Proteomes" id="UP000006034"/>
    </source>
</evidence>
<dbReference type="Pfam" id="PF01266">
    <property type="entry name" value="DAO"/>
    <property type="match status" value="1"/>
</dbReference>
<organism evidence="2 3">
    <name type="scientific">Bilophila wadsworthia (strain 3_1_6)</name>
    <dbReference type="NCBI Taxonomy" id="563192"/>
    <lineage>
        <taxon>Bacteria</taxon>
        <taxon>Pseudomonadati</taxon>
        <taxon>Thermodesulfobacteriota</taxon>
        <taxon>Desulfovibrionia</taxon>
        <taxon>Desulfovibrionales</taxon>
        <taxon>Desulfovibrionaceae</taxon>
        <taxon>Bilophila</taxon>
    </lineage>
</organism>
<gene>
    <name evidence="2" type="ORF">HMPREF0179_00519</name>
</gene>
<keyword evidence="3" id="KW-1185">Reference proteome</keyword>
<reference evidence="2 3" key="2">
    <citation type="submission" date="2013-04" db="EMBL/GenBank/DDBJ databases">
        <title>The Genome Sequence of Bilophila wadsworthia 3_1_6.</title>
        <authorList>
            <consortium name="The Broad Institute Genomics Platform"/>
            <person name="Earl A."/>
            <person name="Ward D."/>
            <person name="Feldgarden M."/>
            <person name="Gevers D."/>
            <person name="Sibley C."/>
            <person name="Strauss J."/>
            <person name="Allen-Vercoe E."/>
            <person name="Walker B."/>
            <person name="Young S."/>
            <person name="Zeng Q."/>
            <person name="Gargeya S."/>
            <person name="Fitzgerald M."/>
            <person name="Haas B."/>
            <person name="Abouelleil A."/>
            <person name="Allen A.W."/>
            <person name="Alvarado L."/>
            <person name="Arachchi H.M."/>
            <person name="Berlin A.M."/>
            <person name="Chapman S.B."/>
            <person name="Gainer-Dewar J."/>
            <person name="Goldberg J."/>
            <person name="Griggs A."/>
            <person name="Gujja S."/>
            <person name="Hansen M."/>
            <person name="Howarth C."/>
            <person name="Imamovic A."/>
            <person name="Ireland A."/>
            <person name="Larimer J."/>
            <person name="McCowan C."/>
            <person name="Murphy C."/>
            <person name="Pearson M."/>
            <person name="Poon T.W."/>
            <person name="Priest M."/>
            <person name="Roberts A."/>
            <person name="Saif S."/>
            <person name="Shea T."/>
            <person name="Sisk P."/>
            <person name="Sykes S."/>
            <person name="Wortman J."/>
            <person name="Nusbaum C."/>
            <person name="Birren B."/>
        </authorList>
    </citation>
    <scope>NUCLEOTIDE SEQUENCE [LARGE SCALE GENOMIC DNA]</scope>
    <source>
        <strain evidence="2 3">3_1_6</strain>
    </source>
</reference>
<dbReference type="AlphaFoldDB" id="E5Y2V8"/>
<dbReference type="Gene3D" id="3.50.50.60">
    <property type="entry name" value="FAD/NAD(P)-binding domain"/>
    <property type="match status" value="1"/>
</dbReference>
<dbReference type="GeneID" id="78086711"/>
<proteinExistence type="predicted"/>
<dbReference type="HOGENOM" id="CLU_007884_4_3_7"/>
<evidence type="ECO:0000313" key="2">
    <source>
        <dbReference type="EMBL" id="EFV45657.1"/>
    </source>
</evidence>
<dbReference type="GO" id="GO:0005737">
    <property type="term" value="C:cytoplasm"/>
    <property type="evidence" value="ECO:0007669"/>
    <property type="project" value="TreeGrafter"/>
</dbReference>
<dbReference type="EMBL" id="ADCP02000002">
    <property type="protein sequence ID" value="EFV45657.1"/>
    <property type="molecule type" value="Genomic_DNA"/>
</dbReference>
<dbReference type="eggNOG" id="COG0665">
    <property type="taxonomic scope" value="Bacteria"/>
</dbReference>
<dbReference type="Proteomes" id="UP000006034">
    <property type="component" value="Unassembled WGS sequence"/>
</dbReference>
<dbReference type="SUPFAM" id="SSF51905">
    <property type="entry name" value="FAD/NAD(P)-binding domain"/>
    <property type="match status" value="1"/>
</dbReference>
<dbReference type="Gene3D" id="3.30.9.10">
    <property type="entry name" value="D-Amino Acid Oxidase, subunit A, domain 2"/>
    <property type="match status" value="1"/>
</dbReference>
<evidence type="ECO:0000259" key="1">
    <source>
        <dbReference type="Pfam" id="PF01266"/>
    </source>
</evidence>
<sequence length="370" mass="40548">MSTTEQDIIIVGGGISGAALAYGLSGKGRKVTVLDAPTDTNKASRTNVGLIWCQSKFLHLPEYAKWGFISSRLYPALTKELEEISGHAIPVNYTGGIIPVLSEEDYQKRGDYIEKLREALGEYKGNMIDRAELEKKLPKIGWGPEVCGAAWCEEDGVVDPLSLLRAFRAALPRVGVDYRQTLVFDVQPHAGGYRVTTKEGTFDCQKLVLAAGLSNRRFVQFAMPTLPVYADKGQVLLVERMPFVMPIPVLGVTQTFGGTTIIGFRHEKAGHHTQVVPSAVASEGKWAIRVWPELGKKRLIRAWAGLRVMPDDSMAIYSRLPGHPNVTLVNTHSAVTMAAAHTRLLPDFILGGELPETAQGMTLKRFGYSC</sequence>
<protein>
    <recommendedName>
        <fullName evidence="1">FAD dependent oxidoreductase domain-containing protein</fullName>
    </recommendedName>
</protein>
<dbReference type="RefSeq" id="WP_005024717.1">
    <property type="nucleotide sequence ID" value="NZ_KE150239.1"/>
</dbReference>
<dbReference type="PANTHER" id="PTHR13847">
    <property type="entry name" value="SARCOSINE DEHYDROGENASE-RELATED"/>
    <property type="match status" value="1"/>
</dbReference>
<feature type="domain" description="FAD dependent oxidoreductase" evidence="1">
    <location>
        <begin position="7"/>
        <end position="344"/>
    </location>
</feature>
<comment type="caution">
    <text evidence="2">The sequence shown here is derived from an EMBL/GenBank/DDBJ whole genome shotgun (WGS) entry which is preliminary data.</text>
</comment>